<feature type="transmembrane region" description="Helical" evidence="1">
    <location>
        <begin position="88"/>
        <end position="113"/>
    </location>
</feature>
<feature type="transmembrane region" description="Helical" evidence="1">
    <location>
        <begin position="31"/>
        <end position="51"/>
    </location>
</feature>
<feature type="transmembrane region" description="Helical" evidence="1">
    <location>
        <begin position="134"/>
        <end position="158"/>
    </location>
</feature>
<organism evidence="2 3">
    <name type="scientific">Rossellomorea oryzaecorticis</name>
    <dbReference type="NCBI Taxonomy" id="1396505"/>
    <lineage>
        <taxon>Bacteria</taxon>
        <taxon>Bacillati</taxon>
        <taxon>Bacillota</taxon>
        <taxon>Bacilli</taxon>
        <taxon>Bacillales</taxon>
        <taxon>Bacillaceae</taxon>
        <taxon>Rossellomorea</taxon>
    </lineage>
</organism>
<dbReference type="NCBIfam" id="NF041646">
    <property type="entry name" value="VC0807_fam"/>
    <property type="match status" value="1"/>
</dbReference>
<comment type="caution">
    <text evidence="2">The sequence shown here is derived from an EMBL/GenBank/DDBJ whole genome shotgun (WGS) entry which is preliminary data.</text>
</comment>
<reference evidence="2 3" key="1">
    <citation type="submission" date="2024-04" db="EMBL/GenBank/DDBJ databases">
        <title>Bacillus oryzaecorticis sp. nov., a moderately halophilic bacterium isolated from rice husks.</title>
        <authorList>
            <person name="Zhu H.-S."/>
        </authorList>
    </citation>
    <scope>NUCLEOTIDE SEQUENCE [LARGE SCALE GENOMIC DNA]</scope>
    <source>
        <strain evidence="2 3">ZC255</strain>
    </source>
</reference>
<dbReference type="Proteomes" id="UP001389717">
    <property type="component" value="Unassembled WGS sequence"/>
</dbReference>
<feature type="transmembrane region" description="Helical" evidence="1">
    <location>
        <begin position="7"/>
        <end position="25"/>
    </location>
</feature>
<proteinExistence type="predicted"/>
<accession>A0ABU9K4U8</accession>
<feature type="transmembrane region" description="Helical" evidence="1">
    <location>
        <begin position="178"/>
        <end position="199"/>
    </location>
</feature>
<protein>
    <submittedName>
        <fullName evidence="2">VC0807 family protein</fullName>
    </submittedName>
</protein>
<dbReference type="RefSeq" id="WP_341979953.1">
    <property type="nucleotide sequence ID" value="NZ_JBBYAF010000003.1"/>
</dbReference>
<sequence length="209" mass="24089">MHKNIVLSDVIFYLIFPIVIWNIGRDHIGDYYAMLVSSVPGIIYSVIRFILLKKVNLFGIFIISTLLAGTLIDVLSGSALNLLWNNVYYSYFIGSLFILTILINRPLALYFALDFVELQGKDRQKMKGIFYQKRILTIFKLITFGFAFREILLASIKVWLIMTYGVDSFDKGLILRQALSWILTGLTIYGFFYVSRFIYTGEASVERKV</sequence>
<dbReference type="EMBL" id="JBBYAF010000003">
    <property type="protein sequence ID" value="MEL3971084.1"/>
    <property type="molecule type" value="Genomic_DNA"/>
</dbReference>
<keyword evidence="3" id="KW-1185">Reference proteome</keyword>
<feature type="transmembrane region" description="Helical" evidence="1">
    <location>
        <begin position="58"/>
        <end position="82"/>
    </location>
</feature>
<gene>
    <name evidence="2" type="ORF">AAEO50_02235</name>
</gene>
<name>A0ABU9K4U8_9BACI</name>
<keyword evidence="1" id="KW-0812">Transmembrane</keyword>
<evidence type="ECO:0000256" key="1">
    <source>
        <dbReference type="SAM" id="Phobius"/>
    </source>
</evidence>
<evidence type="ECO:0000313" key="3">
    <source>
        <dbReference type="Proteomes" id="UP001389717"/>
    </source>
</evidence>
<evidence type="ECO:0000313" key="2">
    <source>
        <dbReference type="EMBL" id="MEL3971084.1"/>
    </source>
</evidence>
<keyword evidence="1" id="KW-0472">Membrane</keyword>
<keyword evidence="1" id="KW-1133">Transmembrane helix</keyword>